<dbReference type="EMBL" id="FR824115">
    <property type="protein sequence ID" value="CCA19389.1"/>
    <property type="molecule type" value="Genomic_DNA"/>
</dbReference>
<evidence type="ECO:0000256" key="5">
    <source>
        <dbReference type="SAM" id="MobiDB-lite"/>
    </source>
</evidence>
<dbReference type="Gene3D" id="1.25.40.10">
    <property type="entry name" value="Tetratricopeptide repeat domain"/>
    <property type="match status" value="1"/>
</dbReference>
<reference evidence="7" key="2">
    <citation type="submission" date="2011-02" db="EMBL/GenBank/DDBJ databases">
        <authorList>
            <person name="MacLean D."/>
        </authorList>
    </citation>
    <scope>NUCLEOTIDE SEQUENCE</scope>
</reference>
<keyword evidence="3" id="KW-0413">Isomerase</keyword>
<dbReference type="InterPro" id="IPR011990">
    <property type="entry name" value="TPR-like_helical_dom_sf"/>
</dbReference>
<evidence type="ECO:0000259" key="6">
    <source>
        <dbReference type="PROSITE" id="PS50059"/>
    </source>
</evidence>
<dbReference type="InterPro" id="IPR050754">
    <property type="entry name" value="FKBP4/5/8-like"/>
</dbReference>
<evidence type="ECO:0000256" key="2">
    <source>
        <dbReference type="ARBA" id="ARBA00022803"/>
    </source>
</evidence>
<proteinExistence type="predicted"/>
<gene>
    <name evidence="7" type="primary">AlNc14C70G4830</name>
    <name evidence="7" type="ORF">ALNC14_055320</name>
</gene>
<name>F0WDW1_9STRA</name>
<evidence type="ECO:0000256" key="4">
    <source>
        <dbReference type="SAM" id="Coils"/>
    </source>
</evidence>
<feature type="region of interest" description="Disordered" evidence="5">
    <location>
        <begin position="218"/>
        <end position="239"/>
    </location>
</feature>
<organism evidence="7">
    <name type="scientific">Albugo laibachii Nc14</name>
    <dbReference type="NCBI Taxonomy" id="890382"/>
    <lineage>
        <taxon>Eukaryota</taxon>
        <taxon>Sar</taxon>
        <taxon>Stramenopiles</taxon>
        <taxon>Oomycota</taxon>
        <taxon>Peronosporomycetes</taxon>
        <taxon>Albuginales</taxon>
        <taxon>Albuginaceae</taxon>
        <taxon>Albugo</taxon>
    </lineage>
</organism>
<feature type="domain" description="PPIase FKBP-type" evidence="6">
    <location>
        <begin position="107"/>
        <end position="204"/>
    </location>
</feature>
<dbReference type="SUPFAM" id="SSF48452">
    <property type="entry name" value="TPR-like"/>
    <property type="match status" value="1"/>
</dbReference>
<keyword evidence="3" id="KW-0697">Rotamase</keyword>
<dbReference type="GO" id="GO:0003755">
    <property type="term" value="F:peptidyl-prolyl cis-trans isomerase activity"/>
    <property type="evidence" value="ECO:0007669"/>
    <property type="project" value="UniProtKB-KW"/>
</dbReference>
<evidence type="ECO:0000256" key="1">
    <source>
        <dbReference type="ARBA" id="ARBA00022737"/>
    </source>
</evidence>
<evidence type="ECO:0000256" key="3">
    <source>
        <dbReference type="PROSITE-ProRule" id="PRU00277"/>
    </source>
</evidence>
<dbReference type="PROSITE" id="PS50059">
    <property type="entry name" value="FKBP_PPIASE"/>
    <property type="match status" value="1"/>
</dbReference>
<keyword evidence="2" id="KW-0802">TPR repeat</keyword>
<dbReference type="SUPFAM" id="SSF54534">
    <property type="entry name" value="FKBP-like"/>
    <property type="match status" value="1"/>
</dbReference>
<dbReference type="EC" id="5.2.1.8" evidence="3"/>
<comment type="catalytic activity">
    <reaction evidence="3">
        <text>[protein]-peptidylproline (omega=180) = [protein]-peptidylproline (omega=0)</text>
        <dbReference type="Rhea" id="RHEA:16237"/>
        <dbReference type="Rhea" id="RHEA-COMP:10747"/>
        <dbReference type="Rhea" id="RHEA-COMP:10748"/>
        <dbReference type="ChEBI" id="CHEBI:83833"/>
        <dbReference type="ChEBI" id="CHEBI:83834"/>
        <dbReference type="EC" id="5.2.1.8"/>
    </reaction>
</comment>
<dbReference type="InterPro" id="IPR046357">
    <property type="entry name" value="PPIase_dom_sf"/>
</dbReference>
<reference evidence="7" key="1">
    <citation type="journal article" date="2011" name="PLoS Biol.">
        <title>Gene gain and loss during evolution of obligate parasitism in the white rust pathogen of Arabidopsis thaliana.</title>
        <authorList>
            <person name="Kemen E."/>
            <person name="Gardiner A."/>
            <person name="Schultz-Larsen T."/>
            <person name="Kemen A.C."/>
            <person name="Balmuth A.L."/>
            <person name="Robert-Seilaniantz A."/>
            <person name="Bailey K."/>
            <person name="Holub E."/>
            <person name="Studholme D.J."/>
            <person name="Maclean D."/>
            <person name="Jones J.D."/>
        </authorList>
    </citation>
    <scope>NUCLEOTIDE SEQUENCE</scope>
</reference>
<keyword evidence="4" id="KW-0175">Coiled coil</keyword>
<keyword evidence="1" id="KW-0677">Repeat</keyword>
<dbReference type="PANTHER" id="PTHR46512">
    <property type="entry name" value="PEPTIDYLPROLYL ISOMERASE"/>
    <property type="match status" value="1"/>
</dbReference>
<sequence>MFKCYRQPCDLILGFSSLHKPLPNTSMQSNANCLRCRMCGGFGLGLIRNVEKICIHCARETKAFFDPEKCKFCSEEGFYDISPDADGAILKKIVREGDRDAKWIEEGCPTFVQYIGRLMDGSIFDTTRDLVDGKHVGGTDDAFEFQIGRGKVIKGWDIGVSSMKLGEIARFIIKPEYAYGSQGCAPKIEPNETLDFEIELVRFGNPLPRFPSPAELAETRKQQNEENKKMLEENPPPTIEERARLATEEKEKGNACMIQKDYAAAQRHYDSGFVNIFYAKDEWDQLLSDEDRTQINQIKLLLYLNRGLCKLKLDKIEDALWDCDQAISLDATASKAHFRRGLVYMEKLKQEFEKERNGQFWVIDKGFKYAKEAQDSLQKASELCSTADAGIARGMLELERQKAQLQKYATKYKEDEKKLYKEQIFDRMMAKNKKLQEQEAKRAMDDVFKDMPALE</sequence>
<dbReference type="InterPro" id="IPR001179">
    <property type="entry name" value="PPIase_FKBP_dom"/>
</dbReference>
<evidence type="ECO:0000313" key="7">
    <source>
        <dbReference type="EMBL" id="CCA19389.1"/>
    </source>
</evidence>
<accession>F0WDW1</accession>
<dbReference type="HOGENOM" id="CLU_029410_0_0_1"/>
<dbReference type="AlphaFoldDB" id="F0WDW1"/>
<feature type="compositionally biased region" description="Basic and acidic residues" evidence="5">
    <location>
        <begin position="218"/>
        <end position="232"/>
    </location>
</feature>
<dbReference type="Pfam" id="PF00254">
    <property type="entry name" value="FKBP_C"/>
    <property type="match status" value="1"/>
</dbReference>
<dbReference type="PANTHER" id="PTHR46512:SF9">
    <property type="entry name" value="PEPTIDYLPROLYL ISOMERASE"/>
    <property type="match status" value="1"/>
</dbReference>
<protein>
    <recommendedName>
        <fullName evidence="3">peptidylprolyl isomerase</fullName>
        <ecNumber evidence="3">5.2.1.8</ecNumber>
    </recommendedName>
</protein>
<feature type="coiled-coil region" evidence="4">
    <location>
        <begin position="395"/>
        <end position="441"/>
    </location>
</feature>
<dbReference type="Gene3D" id="3.10.50.40">
    <property type="match status" value="1"/>
</dbReference>